<comment type="caution">
    <text evidence="2">The sequence shown here is derived from an EMBL/GenBank/DDBJ whole genome shotgun (WGS) entry which is preliminary data.</text>
</comment>
<accession>A0AAV4XHG7</accession>
<dbReference type="AlphaFoldDB" id="A0AAV4XHG7"/>
<reference evidence="2 3" key="1">
    <citation type="submission" date="2021-06" db="EMBL/GenBank/DDBJ databases">
        <title>Caerostris extrusa draft genome.</title>
        <authorList>
            <person name="Kono N."/>
            <person name="Arakawa K."/>
        </authorList>
    </citation>
    <scope>NUCLEOTIDE SEQUENCE [LARGE SCALE GENOMIC DNA]</scope>
</reference>
<feature type="region of interest" description="Disordered" evidence="1">
    <location>
        <begin position="39"/>
        <end position="69"/>
    </location>
</feature>
<feature type="non-terminal residue" evidence="2">
    <location>
        <position position="1"/>
    </location>
</feature>
<name>A0AAV4XHG7_CAEEX</name>
<feature type="compositionally biased region" description="Basic residues" evidence="1">
    <location>
        <begin position="43"/>
        <end position="58"/>
    </location>
</feature>
<evidence type="ECO:0000256" key="1">
    <source>
        <dbReference type="SAM" id="MobiDB-lite"/>
    </source>
</evidence>
<proteinExistence type="predicted"/>
<sequence>KKFKTLTLGPVYAYPQHFGTQHNIALWQKIHDCTPIKREKGKTQRQARWKRRRKKHQASKQGHASFWPM</sequence>
<protein>
    <submittedName>
        <fullName evidence="2">Uncharacterized protein</fullName>
    </submittedName>
</protein>
<evidence type="ECO:0000313" key="2">
    <source>
        <dbReference type="EMBL" id="GIY93878.1"/>
    </source>
</evidence>
<keyword evidence="3" id="KW-1185">Reference proteome</keyword>
<gene>
    <name evidence="2" type="ORF">CEXT_255671</name>
</gene>
<evidence type="ECO:0000313" key="3">
    <source>
        <dbReference type="Proteomes" id="UP001054945"/>
    </source>
</evidence>
<dbReference type="EMBL" id="BPLR01017718">
    <property type="protein sequence ID" value="GIY93878.1"/>
    <property type="molecule type" value="Genomic_DNA"/>
</dbReference>
<dbReference type="Proteomes" id="UP001054945">
    <property type="component" value="Unassembled WGS sequence"/>
</dbReference>
<organism evidence="2 3">
    <name type="scientific">Caerostris extrusa</name>
    <name type="common">Bark spider</name>
    <name type="synonym">Caerostris bankana</name>
    <dbReference type="NCBI Taxonomy" id="172846"/>
    <lineage>
        <taxon>Eukaryota</taxon>
        <taxon>Metazoa</taxon>
        <taxon>Ecdysozoa</taxon>
        <taxon>Arthropoda</taxon>
        <taxon>Chelicerata</taxon>
        <taxon>Arachnida</taxon>
        <taxon>Araneae</taxon>
        <taxon>Araneomorphae</taxon>
        <taxon>Entelegynae</taxon>
        <taxon>Araneoidea</taxon>
        <taxon>Araneidae</taxon>
        <taxon>Caerostris</taxon>
    </lineage>
</organism>